<accession>A0A821Y224</accession>
<dbReference type="Proteomes" id="UP000663838">
    <property type="component" value="Unassembled WGS sequence"/>
</dbReference>
<dbReference type="AlphaFoldDB" id="A0A821Y224"/>
<evidence type="ECO:0000313" key="1">
    <source>
        <dbReference type="EMBL" id="CAF4951772.1"/>
    </source>
</evidence>
<evidence type="ECO:0000313" key="2">
    <source>
        <dbReference type="Proteomes" id="UP000663838"/>
    </source>
</evidence>
<protein>
    <submittedName>
        <fullName evidence="1">Uncharacterized protein</fullName>
    </submittedName>
</protein>
<sequence>VSHIYSFFTESAVTNIYFNKAQTDLGLVQSSTLKLWAITRWDSRWTAINAVINNFPAILKALRDLSEDGSGTRSTNAG</sequence>
<organism evidence="1 2">
    <name type="scientific">Rotaria socialis</name>
    <dbReference type="NCBI Taxonomy" id="392032"/>
    <lineage>
        <taxon>Eukaryota</taxon>
        <taxon>Metazoa</taxon>
        <taxon>Spiralia</taxon>
        <taxon>Gnathifera</taxon>
        <taxon>Rotifera</taxon>
        <taxon>Eurotatoria</taxon>
        <taxon>Bdelloidea</taxon>
        <taxon>Philodinida</taxon>
        <taxon>Philodinidae</taxon>
        <taxon>Rotaria</taxon>
    </lineage>
</organism>
<name>A0A821Y224_9BILA</name>
<feature type="non-terminal residue" evidence="1">
    <location>
        <position position="1"/>
    </location>
</feature>
<dbReference type="EMBL" id="CAJOBS010013465">
    <property type="protein sequence ID" value="CAF4951772.1"/>
    <property type="molecule type" value="Genomic_DNA"/>
</dbReference>
<reference evidence="1" key="1">
    <citation type="submission" date="2021-02" db="EMBL/GenBank/DDBJ databases">
        <authorList>
            <person name="Nowell W R."/>
        </authorList>
    </citation>
    <scope>NUCLEOTIDE SEQUENCE</scope>
</reference>
<gene>
    <name evidence="1" type="ORF">TOA249_LOCUS33904</name>
</gene>
<comment type="caution">
    <text evidence="1">The sequence shown here is derived from an EMBL/GenBank/DDBJ whole genome shotgun (WGS) entry which is preliminary data.</text>
</comment>
<proteinExistence type="predicted"/>